<dbReference type="EMBL" id="CP012333">
    <property type="protein sequence ID" value="AKU96158.1"/>
    <property type="molecule type" value="Genomic_DNA"/>
</dbReference>
<dbReference type="AlphaFoldDB" id="A0A0K1PRK2"/>
<accession>A0A0K1PRK2</accession>
<dbReference type="KEGG" id="llu:AKJ09_02822"/>
<protein>
    <submittedName>
        <fullName evidence="1">Uncharacterized protein</fullName>
    </submittedName>
</protein>
<dbReference type="Proteomes" id="UP000064967">
    <property type="component" value="Chromosome"/>
</dbReference>
<evidence type="ECO:0000313" key="2">
    <source>
        <dbReference type="Proteomes" id="UP000064967"/>
    </source>
</evidence>
<sequence>MEESRGWAGGIFVSLRAAVGFAKEQGGSRVAVVILGAGGPTPLER</sequence>
<dbReference type="STRING" id="1391654.AKJ09_02822"/>
<organism evidence="1 2">
    <name type="scientific">Labilithrix luteola</name>
    <dbReference type="NCBI Taxonomy" id="1391654"/>
    <lineage>
        <taxon>Bacteria</taxon>
        <taxon>Pseudomonadati</taxon>
        <taxon>Myxococcota</taxon>
        <taxon>Polyangia</taxon>
        <taxon>Polyangiales</taxon>
        <taxon>Labilitrichaceae</taxon>
        <taxon>Labilithrix</taxon>
    </lineage>
</organism>
<gene>
    <name evidence="1" type="ORF">AKJ09_02822</name>
</gene>
<keyword evidence="2" id="KW-1185">Reference proteome</keyword>
<proteinExistence type="predicted"/>
<dbReference type="RefSeq" id="WP_169927495.1">
    <property type="nucleotide sequence ID" value="NZ_CP012333.1"/>
</dbReference>
<evidence type="ECO:0000313" key="1">
    <source>
        <dbReference type="EMBL" id="AKU96158.1"/>
    </source>
</evidence>
<reference evidence="1 2" key="1">
    <citation type="submission" date="2015-08" db="EMBL/GenBank/DDBJ databases">
        <authorList>
            <person name="Babu N.S."/>
            <person name="Beckwith C.J."/>
            <person name="Beseler K.G."/>
            <person name="Brison A."/>
            <person name="Carone J.V."/>
            <person name="Caskin T.P."/>
            <person name="Diamond M."/>
            <person name="Durham M.E."/>
            <person name="Foxe J.M."/>
            <person name="Go M."/>
            <person name="Henderson B.A."/>
            <person name="Jones I.B."/>
            <person name="McGettigan J.A."/>
            <person name="Micheletti S.J."/>
            <person name="Nasrallah M.E."/>
            <person name="Ortiz D."/>
            <person name="Piller C.R."/>
            <person name="Privatt S.R."/>
            <person name="Schneider S.L."/>
            <person name="Sharp S."/>
            <person name="Smith T.C."/>
            <person name="Stanton J.D."/>
            <person name="Ullery H.E."/>
            <person name="Wilson R.J."/>
            <person name="Serrano M.G."/>
            <person name="Buck G."/>
            <person name="Lee V."/>
            <person name="Wang Y."/>
            <person name="Carvalho R."/>
            <person name="Voegtly L."/>
            <person name="Shi R."/>
            <person name="Duckworth R."/>
            <person name="Johnson A."/>
            <person name="Loviza R."/>
            <person name="Walstead R."/>
            <person name="Shah Z."/>
            <person name="Kiflezghi M."/>
            <person name="Wade K."/>
            <person name="Ball S.L."/>
            <person name="Bradley K.W."/>
            <person name="Asai D.J."/>
            <person name="Bowman C.A."/>
            <person name="Russell D.A."/>
            <person name="Pope W.H."/>
            <person name="Jacobs-Sera D."/>
            <person name="Hendrix R.W."/>
            <person name="Hatfull G.F."/>
        </authorList>
    </citation>
    <scope>NUCLEOTIDE SEQUENCE [LARGE SCALE GENOMIC DNA]</scope>
    <source>
        <strain evidence="1 2">DSM 27648</strain>
    </source>
</reference>
<name>A0A0K1PRK2_9BACT</name>